<evidence type="ECO:0000313" key="8">
    <source>
        <dbReference type="Proteomes" id="UP000245535"/>
    </source>
</evidence>
<keyword evidence="4 6" id="KW-1133">Transmembrane helix</keyword>
<reference evidence="7 8" key="1">
    <citation type="submission" date="2018-03" db="EMBL/GenBank/DDBJ databases">
        <title>Genomic Encyclopedia of Archaeal and Bacterial Type Strains, Phase II (KMG-II): from individual species to whole genera.</title>
        <authorList>
            <person name="Goeker M."/>
        </authorList>
    </citation>
    <scope>NUCLEOTIDE SEQUENCE [LARGE SCALE GENOMIC DNA]</scope>
    <source>
        <strain evidence="7 8">DSM 28229</strain>
    </source>
</reference>
<dbReference type="InterPro" id="IPR005495">
    <property type="entry name" value="LptG/LptF_permease"/>
</dbReference>
<keyword evidence="8" id="KW-1185">Reference proteome</keyword>
<evidence type="ECO:0000256" key="2">
    <source>
        <dbReference type="ARBA" id="ARBA00022475"/>
    </source>
</evidence>
<feature type="transmembrane region" description="Helical" evidence="6">
    <location>
        <begin position="103"/>
        <end position="123"/>
    </location>
</feature>
<dbReference type="OrthoDB" id="9807977at2"/>
<dbReference type="RefSeq" id="WP_109618630.1">
    <property type="nucleotide sequence ID" value="NZ_QGDO01000003.1"/>
</dbReference>
<name>A0A315Z9T9_SEDFL</name>
<evidence type="ECO:0000256" key="1">
    <source>
        <dbReference type="ARBA" id="ARBA00004651"/>
    </source>
</evidence>
<dbReference type="PANTHER" id="PTHR33529">
    <property type="entry name" value="SLR0882 PROTEIN-RELATED"/>
    <property type="match status" value="1"/>
</dbReference>
<dbReference type="PANTHER" id="PTHR33529:SF8">
    <property type="entry name" value="PERMEASE, YJGP_YJGQ FAMILY"/>
    <property type="match status" value="1"/>
</dbReference>
<evidence type="ECO:0000256" key="5">
    <source>
        <dbReference type="ARBA" id="ARBA00023136"/>
    </source>
</evidence>
<dbReference type="EMBL" id="QGDO01000003">
    <property type="protein sequence ID" value="PWJ42042.1"/>
    <property type="molecule type" value="Genomic_DNA"/>
</dbReference>
<feature type="transmembrane region" description="Helical" evidence="6">
    <location>
        <begin position="277"/>
        <end position="295"/>
    </location>
</feature>
<gene>
    <name evidence="7" type="ORF">BC781_103292</name>
</gene>
<dbReference type="Pfam" id="PF03739">
    <property type="entry name" value="LptF_LptG"/>
    <property type="match status" value="1"/>
</dbReference>
<keyword evidence="3 6" id="KW-0812">Transmembrane</keyword>
<dbReference type="AlphaFoldDB" id="A0A315Z9T9"/>
<evidence type="ECO:0000256" key="4">
    <source>
        <dbReference type="ARBA" id="ARBA00022989"/>
    </source>
</evidence>
<keyword evidence="2" id="KW-1003">Cell membrane</keyword>
<accession>A0A315Z9T9</accession>
<dbReference type="GO" id="GO:0043190">
    <property type="term" value="C:ATP-binding cassette (ABC) transporter complex"/>
    <property type="evidence" value="ECO:0007669"/>
    <property type="project" value="TreeGrafter"/>
</dbReference>
<keyword evidence="5 6" id="KW-0472">Membrane</keyword>
<proteinExistence type="predicted"/>
<feature type="transmembrane region" description="Helical" evidence="6">
    <location>
        <begin position="335"/>
        <end position="356"/>
    </location>
</feature>
<dbReference type="Proteomes" id="UP000245535">
    <property type="component" value="Unassembled WGS sequence"/>
</dbReference>
<feature type="transmembrane region" description="Helical" evidence="6">
    <location>
        <begin position="53"/>
        <end position="82"/>
    </location>
</feature>
<evidence type="ECO:0000313" key="7">
    <source>
        <dbReference type="EMBL" id="PWJ42042.1"/>
    </source>
</evidence>
<organism evidence="7 8">
    <name type="scientific">Sediminitomix flava</name>
    <dbReference type="NCBI Taxonomy" id="379075"/>
    <lineage>
        <taxon>Bacteria</taxon>
        <taxon>Pseudomonadati</taxon>
        <taxon>Bacteroidota</taxon>
        <taxon>Cytophagia</taxon>
        <taxon>Cytophagales</taxon>
        <taxon>Flammeovirgaceae</taxon>
        <taxon>Sediminitomix</taxon>
    </lineage>
</organism>
<protein>
    <submittedName>
        <fullName evidence="7">Lipopolysaccharide export system permease protein</fullName>
    </submittedName>
</protein>
<evidence type="ECO:0000256" key="6">
    <source>
        <dbReference type="SAM" id="Phobius"/>
    </source>
</evidence>
<comment type="caution">
    <text evidence="7">The sequence shown here is derived from an EMBL/GenBank/DDBJ whole genome shotgun (WGS) entry which is preliminary data.</text>
</comment>
<dbReference type="GO" id="GO:0015920">
    <property type="term" value="P:lipopolysaccharide transport"/>
    <property type="evidence" value="ECO:0007669"/>
    <property type="project" value="TreeGrafter"/>
</dbReference>
<sequence length="358" mass="40982">MKILDRYILGKYFKTFLFVVFLLAVIILAVDYTEKSDDFIKNNLSFGQVMSDYYVYVIIHWLSTLSPISVFIAVVFFTANLAQHTEIVAMLNGGMSYRRLIQPYLIGSVLLALLTFVNVGWLVPKAAEKKVEFEKEYIKSKYYFSDRDIHLRVSDSSYLYMESYNNNINRGYRFTLETIDSLQLKEKITSDRIEWDSTKQMWHVKKYTTYSFEGEDMTISKGKDLDLDLNVKPKYFQSRYKLEETLTIPELNDFIASEKARGVAKLGKYSNAIQERYAYPFAMIILTILGVVISSRKTRGGSGLLIAVGFLLAFAYILMVIMSRSFADAGSLSPVVAAWMPNVICSAITAALYYNVPK</sequence>
<feature type="transmembrane region" description="Helical" evidence="6">
    <location>
        <begin position="302"/>
        <end position="323"/>
    </location>
</feature>
<feature type="transmembrane region" description="Helical" evidence="6">
    <location>
        <begin position="12"/>
        <end position="33"/>
    </location>
</feature>
<evidence type="ECO:0000256" key="3">
    <source>
        <dbReference type="ARBA" id="ARBA00022692"/>
    </source>
</evidence>
<comment type="subcellular location">
    <subcellularLocation>
        <location evidence="1">Cell membrane</location>
        <topology evidence="1">Multi-pass membrane protein</topology>
    </subcellularLocation>
</comment>